<dbReference type="Pfam" id="PF02021">
    <property type="entry name" value="UPF0102"/>
    <property type="match status" value="1"/>
</dbReference>
<evidence type="ECO:0000313" key="4">
    <source>
        <dbReference type="EMBL" id="QKO30952.1"/>
    </source>
</evidence>
<dbReference type="PANTHER" id="PTHR34039">
    <property type="entry name" value="UPF0102 PROTEIN YRAN"/>
    <property type="match status" value="1"/>
</dbReference>
<dbReference type="EMBL" id="CP046161">
    <property type="protein sequence ID" value="QKO30952.1"/>
    <property type="molecule type" value="Genomic_DNA"/>
</dbReference>
<reference evidence="4" key="2">
    <citation type="journal article" date="2021" name="Appl. Environ. Microbiol.">
        <title>Adaptability of a Caproate-Producing Bacterium Contributes to Its Dominance in an Anaerobic Fermentation System.</title>
        <authorList>
            <person name="Wang H."/>
            <person name="Gu Y."/>
            <person name="Zhou W."/>
            <person name="Zhao D."/>
            <person name="Qiao Z."/>
            <person name="Zheng J."/>
            <person name="Gao J."/>
            <person name="Chen X."/>
            <person name="Ren C."/>
            <person name="Xu Y."/>
        </authorList>
    </citation>
    <scope>NUCLEOTIDE SEQUENCE</scope>
    <source>
        <strain evidence="4">JNU-WLY1368</strain>
    </source>
</reference>
<evidence type="ECO:0000313" key="5">
    <source>
        <dbReference type="Proteomes" id="UP000501316"/>
    </source>
</evidence>
<accession>A0A859DPH5</accession>
<keyword evidence="6" id="KW-1185">Reference proteome</keyword>
<dbReference type="RefSeq" id="WP_086035695.1">
    <property type="nucleotide sequence ID" value="NZ_CP046051.1"/>
</dbReference>
<protein>
    <recommendedName>
        <fullName evidence="2">UPF0102 protein GJQ69_05470</fullName>
    </recommendedName>
</protein>
<dbReference type="SUPFAM" id="SSF52980">
    <property type="entry name" value="Restriction endonuclease-like"/>
    <property type="match status" value="1"/>
</dbReference>
<reference evidence="4" key="3">
    <citation type="journal article" date="2022" name="Int. J. Syst. Evol. Microbiol.">
        <title>Caproicibacterium lactatifermentans sp. nov., isolated from pit clay used for the production of Chinese strong aroma-type liquor.</title>
        <authorList>
            <person name="Wang H."/>
            <person name="Gu Y."/>
            <person name="Zhao D."/>
            <person name="Qiao Z."/>
            <person name="Zheng J."/>
            <person name="Gao J."/>
            <person name="Ren C."/>
            <person name="Xu Y."/>
        </authorList>
    </citation>
    <scope>NUCLEOTIDE SEQUENCE</scope>
    <source>
        <strain evidence="4">JNU-WLY1368</strain>
    </source>
</reference>
<dbReference type="InterPro" id="IPR003509">
    <property type="entry name" value="UPF0102_YraN-like"/>
</dbReference>
<dbReference type="Proteomes" id="UP000501316">
    <property type="component" value="Chromosome"/>
</dbReference>
<evidence type="ECO:0000256" key="2">
    <source>
        <dbReference type="HAMAP-Rule" id="MF_00048"/>
    </source>
</evidence>
<organism evidence="3 5">
    <name type="scientific">Caproicibacterium lactatifermentans</name>
    <dbReference type="NCBI Taxonomy" id="2666138"/>
    <lineage>
        <taxon>Bacteria</taxon>
        <taxon>Bacillati</taxon>
        <taxon>Bacillota</taxon>
        <taxon>Clostridia</taxon>
        <taxon>Eubacteriales</taxon>
        <taxon>Oscillospiraceae</taxon>
        <taxon>Caproicibacterium</taxon>
    </lineage>
</organism>
<dbReference type="NCBIfam" id="NF009150">
    <property type="entry name" value="PRK12497.1-3"/>
    <property type="match status" value="1"/>
</dbReference>
<dbReference type="InterPro" id="IPR011856">
    <property type="entry name" value="tRNA_endonuc-like_dom_sf"/>
</dbReference>
<dbReference type="HAMAP" id="MF_00048">
    <property type="entry name" value="UPF0102"/>
    <property type="match status" value="1"/>
</dbReference>
<dbReference type="KEGG" id="clf:GJQ69_05470"/>
<dbReference type="PANTHER" id="PTHR34039:SF1">
    <property type="entry name" value="UPF0102 PROTEIN YRAN"/>
    <property type="match status" value="1"/>
</dbReference>
<dbReference type="AlphaFoldDB" id="A0A859DPH5"/>
<dbReference type="InterPro" id="IPR011335">
    <property type="entry name" value="Restrct_endonuc-II-like"/>
</dbReference>
<evidence type="ECO:0000313" key="3">
    <source>
        <dbReference type="EMBL" id="QKN23977.1"/>
    </source>
</evidence>
<dbReference type="EMBL" id="CP046051">
    <property type="protein sequence ID" value="QKN23977.1"/>
    <property type="molecule type" value="Genomic_DNA"/>
</dbReference>
<dbReference type="CDD" id="cd20736">
    <property type="entry name" value="PoNe_Nuclease"/>
    <property type="match status" value="1"/>
</dbReference>
<name>A0A859DPH5_9FIRM</name>
<evidence type="ECO:0000256" key="1">
    <source>
        <dbReference type="ARBA" id="ARBA00006738"/>
    </source>
</evidence>
<evidence type="ECO:0000313" key="6">
    <source>
        <dbReference type="Proteomes" id="UP000509623"/>
    </source>
</evidence>
<dbReference type="Gene3D" id="3.40.1350.10">
    <property type="match status" value="1"/>
</dbReference>
<comment type="similarity">
    <text evidence="1 2">Belongs to the UPF0102 family.</text>
</comment>
<reference evidence="5 6" key="1">
    <citation type="submission" date="2019-11" db="EMBL/GenBank/DDBJ databases">
        <authorList>
            <person name="Ren C."/>
            <person name="Wang H."/>
            <person name="Xu Y."/>
        </authorList>
    </citation>
    <scope>NUCLEOTIDE SEQUENCE [LARGE SCALE GENOMIC DNA]</scope>
    <source>
        <strain evidence="6">JNU-WLY1368</strain>
        <strain evidence="3 5">LBM 19010</strain>
    </source>
</reference>
<proteinExistence type="inferred from homology"/>
<dbReference type="GO" id="GO:0003676">
    <property type="term" value="F:nucleic acid binding"/>
    <property type="evidence" value="ECO:0007669"/>
    <property type="project" value="InterPro"/>
</dbReference>
<gene>
    <name evidence="3" type="ORF">GJQ69_05470</name>
    <name evidence="4" type="ORF">GKP14_08070</name>
</gene>
<sequence length="122" mass="13845">MHRTGAVGEDFAAAYLQRKHCRIEARNYHSRYGEIDVIASNEIHLIFLEVKTRSANAMVSPLAAVTPQKQRRIFKTAQTYLMHFPTQLQPRFDVMGITVGKDGLTVLQYQYLKNAFTADGIS</sequence>
<dbReference type="Proteomes" id="UP000509623">
    <property type="component" value="Chromosome"/>
</dbReference>